<dbReference type="CDD" id="cd02522">
    <property type="entry name" value="GT_2_like_a"/>
    <property type="match status" value="1"/>
</dbReference>
<feature type="domain" description="Glycosyltransferase 2-like" evidence="6">
    <location>
        <begin position="2"/>
        <end position="124"/>
    </location>
</feature>
<dbReference type="EMBL" id="BDFD01000005">
    <property type="protein sequence ID" value="GAV19838.1"/>
    <property type="molecule type" value="Genomic_DNA"/>
</dbReference>
<dbReference type="NCBIfam" id="TIGR04283">
    <property type="entry name" value="glyco_like_mftF"/>
    <property type="match status" value="1"/>
</dbReference>
<dbReference type="InterPro" id="IPR001173">
    <property type="entry name" value="Glyco_trans_2-like"/>
</dbReference>
<keyword evidence="8" id="KW-1185">Reference proteome</keyword>
<dbReference type="InterPro" id="IPR029044">
    <property type="entry name" value="Nucleotide-diphossugar_trans"/>
</dbReference>
<dbReference type="GO" id="GO:0005886">
    <property type="term" value="C:plasma membrane"/>
    <property type="evidence" value="ECO:0007669"/>
    <property type="project" value="UniProtKB-SubCell"/>
</dbReference>
<evidence type="ECO:0000313" key="7">
    <source>
        <dbReference type="EMBL" id="GAV19838.1"/>
    </source>
</evidence>
<protein>
    <submittedName>
        <fullName evidence="7">N-glycosyltransferase</fullName>
    </submittedName>
</protein>
<dbReference type="AlphaFoldDB" id="A0A1L8CLP2"/>
<dbReference type="Proteomes" id="UP000231632">
    <property type="component" value="Unassembled WGS sequence"/>
</dbReference>
<evidence type="ECO:0000256" key="5">
    <source>
        <dbReference type="ARBA" id="ARBA00023136"/>
    </source>
</evidence>
<dbReference type="InterPro" id="IPR026461">
    <property type="entry name" value="Trfase_2_rSAM/seldom_assoc"/>
</dbReference>
<comment type="caution">
    <text evidence="7">The sequence shown here is derived from an EMBL/GenBank/DDBJ whole genome shotgun (WGS) entry which is preliminary data.</text>
</comment>
<comment type="subcellular location">
    <subcellularLocation>
        <location evidence="1">Cell membrane</location>
    </subcellularLocation>
</comment>
<reference evidence="7 8" key="1">
    <citation type="journal article" date="2017" name="Arch. Microbiol.">
        <title>Mariprofundus micogutta sp. nov., a novel iron-oxidizing zetaproteobacterium isolated from a deep-sea hydrothermal field at the Bayonnaise knoll of the Izu-Ogasawara arc, and a description of Mariprofundales ord. nov. and Zetaproteobacteria classis nov.</title>
        <authorList>
            <person name="Makita H."/>
            <person name="Tanaka E."/>
            <person name="Mitsunobu S."/>
            <person name="Miyazaki M."/>
            <person name="Nunoura T."/>
            <person name="Uematsu K."/>
            <person name="Takaki Y."/>
            <person name="Nishi S."/>
            <person name="Shimamura S."/>
            <person name="Takai K."/>
        </authorList>
    </citation>
    <scope>NUCLEOTIDE SEQUENCE [LARGE SCALE GENOMIC DNA]</scope>
    <source>
        <strain evidence="7 8">ET2</strain>
    </source>
</reference>
<evidence type="ECO:0000313" key="8">
    <source>
        <dbReference type="Proteomes" id="UP000231632"/>
    </source>
</evidence>
<keyword evidence="5" id="KW-0472">Membrane</keyword>
<sequence length="221" mass="24812">MVVPVLNERRAISGMIKHLSALDADELIIVDGGSSDGTCDILAASDVRWITTGPGRARQMNAGASICKSDILLFIHVDTLISSSNLMAVEKVMCDAAFVGGHFDVTLSGRNVAFRMIEWMMNQRSRLTRISTGDQCQFVRRSLFESMGGFPELALMEDIAFSTLLKRQGRIACLKEKVITSSRRWEQHGIARTVLLMWKLRFLYWLKRPASELALVYRNAR</sequence>
<evidence type="ECO:0000256" key="2">
    <source>
        <dbReference type="ARBA" id="ARBA00022475"/>
    </source>
</evidence>
<dbReference type="SUPFAM" id="SSF53448">
    <property type="entry name" value="Nucleotide-diphospho-sugar transferases"/>
    <property type="match status" value="1"/>
</dbReference>
<evidence type="ECO:0000256" key="4">
    <source>
        <dbReference type="ARBA" id="ARBA00022679"/>
    </source>
</evidence>
<dbReference type="Pfam" id="PF00535">
    <property type="entry name" value="Glycos_transf_2"/>
    <property type="match status" value="1"/>
</dbReference>
<dbReference type="PANTHER" id="PTHR43646:SF2">
    <property type="entry name" value="GLYCOSYLTRANSFERASE 2-LIKE DOMAIN-CONTAINING PROTEIN"/>
    <property type="match status" value="1"/>
</dbReference>
<evidence type="ECO:0000256" key="1">
    <source>
        <dbReference type="ARBA" id="ARBA00004236"/>
    </source>
</evidence>
<keyword evidence="4 7" id="KW-0808">Transferase</keyword>
<evidence type="ECO:0000259" key="6">
    <source>
        <dbReference type="Pfam" id="PF00535"/>
    </source>
</evidence>
<organism evidence="7 8">
    <name type="scientific">Mariprofundus micogutta</name>
    <dbReference type="NCBI Taxonomy" id="1921010"/>
    <lineage>
        <taxon>Bacteria</taxon>
        <taxon>Pseudomonadati</taxon>
        <taxon>Pseudomonadota</taxon>
        <taxon>Candidatius Mariprofundia</taxon>
        <taxon>Mariprofundales</taxon>
        <taxon>Mariprofundaceae</taxon>
        <taxon>Mariprofundus</taxon>
    </lineage>
</organism>
<gene>
    <name evidence="7" type="ORF">MMIC_P0796</name>
</gene>
<proteinExistence type="predicted"/>
<dbReference type="GO" id="GO:0016757">
    <property type="term" value="F:glycosyltransferase activity"/>
    <property type="evidence" value="ECO:0007669"/>
    <property type="project" value="UniProtKB-KW"/>
</dbReference>
<dbReference type="Gene3D" id="3.90.550.10">
    <property type="entry name" value="Spore Coat Polysaccharide Biosynthesis Protein SpsA, Chain A"/>
    <property type="match status" value="1"/>
</dbReference>
<dbReference type="PANTHER" id="PTHR43646">
    <property type="entry name" value="GLYCOSYLTRANSFERASE"/>
    <property type="match status" value="1"/>
</dbReference>
<dbReference type="OrthoDB" id="5291101at2"/>
<accession>A0A1L8CLP2</accession>
<keyword evidence="2" id="KW-1003">Cell membrane</keyword>
<evidence type="ECO:0000256" key="3">
    <source>
        <dbReference type="ARBA" id="ARBA00022676"/>
    </source>
</evidence>
<keyword evidence="3" id="KW-0328">Glycosyltransferase</keyword>
<dbReference type="STRING" id="1921010.MMIC_P0796"/>
<name>A0A1L8CLP2_9PROT</name>